<dbReference type="OrthoDB" id="4952679at2"/>
<protein>
    <submittedName>
        <fullName evidence="1">Uncharacterized protein</fullName>
    </submittedName>
</protein>
<gene>
    <name evidence="1" type="ORF">EV139_1679</name>
</gene>
<sequence>MVRKRAPEVVTAVWLVCQEETPHNTVLGVFASQSEAAGYADEVSHLYEDGVSYASFPLGYRHIDGSAPYLRQPSAP</sequence>
<comment type="caution">
    <text evidence="1">The sequence shown here is derived from an EMBL/GenBank/DDBJ whole genome shotgun (WGS) entry which is preliminary data.</text>
</comment>
<proteinExistence type="predicted"/>
<reference evidence="1 2" key="1">
    <citation type="journal article" date="2015" name="Stand. Genomic Sci.">
        <title>Genomic Encyclopedia of Bacterial and Archaeal Type Strains, Phase III: the genomes of soil and plant-associated and newly described type strains.</title>
        <authorList>
            <person name="Whitman W.B."/>
            <person name="Woyke T."/>
            <person name="Klenk H.P."/>
            <person name="Zhou Y."/>
            <person name="Lilburn T.G."/>
            <person name="Beck B.J."/>
            <person name="De Vos P."/>
            <person name="Vandamme P."/>
            <person name="Eisen J.A."/>
            <person name="Garrity G."/>
            <person name="Hugenholtz P."/>
            <person name="Kyrpides N.C."/>
        </authorList>
    </citation>
    <scope>NUCLEOTIDE SEQUENCE [LARGE SCALE GENOMIC DNA]</scope>
    <source>
        <strain evidence="1 2">RF6</strain>
    </source>
</reference>
<name>A0A4Q7U134_9MICO</name>
<dbReference type="Proteomes" id="UP000291832">
    <property type="component" value="Unassembled WGS sequence"/>
</dbReference>
<evidence type="ECO:0000313" key="1">
    <source>
        <dbReference type="EMBL" id="RZT66248.1"/>
    </source>
</evidence>
<accession>A0A4Q7U134</accession>
<dbReference type="RefSeq" id="WP_130453850.1">
    <property type="nucleotide sequence ID" value="NZ_QYAG01000001.1"/>
</dbReference>
<dbReference type="AlphaFoldDB" id="A0A4Q7U134"/>
<organism evidence="1 2">
    <name type="scientific">Leucobacter luti</name>
    <dbReference type="NCBI Taxonomy" id="340320"/>
    <lineage>
        <taxon>Bacteria</taxon>
        <taxon>Bacillati</taxon>
        <taxon>Actinomycetota</taxon>
        <taxon>Actinomycetes</taxon>
        <taxon>Micrococcales</taxon>
        <taxon>Microbacteriaceae</taxon>
        <taxon>Leucobacter</taxon>
    </lineage>
</organism>
<dbReference type="EMBL" id="SHKI01000004">
    <property type="protein sequence ID" value="RZT66248.1"/>
    <property type="molecule type" value="Genomic_DNA"/>
</dbReference>
<evidence type="ECO:0000313" key="2">
    <source>
        <dbReference type="Proteomes" id="UP000291832"/>
    </source>
</evidence>
<keyword evidence="2" id="KW-1185">Reference proteome</keyword>